<protein>
    <submittedName>
        <fullName evidence="2">Uncharacterized protein</fullName>
    </submittedName>
</protein>
<dbReference type="Gene3D" id="3.60.70.12">
    <property type="entry name" value="L-amino peptidase D-ALA esterase/amidase"/>
    <property type="match status" value="1"/>
</dbReference>
<dbReference type="InterPro" id="IPR005321">
    <property type="entry name" value="Peptidase_S58_DmpA"/>
</dbReference>
<gene>
    <name evidence="2" type="ORF">PRZ48_009029</name>
</gene>
<dbReference type="Pfam" id="PF03576">
    <property type="entry name" value="Peptidase_S58"/>
    <property type="match status" value="1"/>
</dbReference>
<dbReference type="SUPFAM" id="SSF56266">
    <property type="entry name" value="DmpA/ArgJ-like"/>
    <property type="match status" value="1"/>
</dbReference>
<dbReference type="PANTHER" id="PTHR36512:SF3">
    <property type="entry name" value="BLR5678 PROTEIN"/>
    <property type="match status" value="1"/>
</dbReference>
<dbReference type="Proteomes" id="UP001305779">
    <property type="component" value="Unassembled WGS sequence"/>
</dbReference>
<dbReference type="EMBL" id="JAXOVC010000006">
    <property type="protein sequence ID" value="KAK4500837.1"/>
    <property type="molecule type" value="Genomic_DNA"/>
</dbReference>
<keyword evidence="3" id="KW-1185">Reference proteome</keyword>
<reference evidence="2 3" key="1">
    <citation type="journal article" date="2023" name="G3 (Bethesda)">
        <title>A chromosome-level genome assembly of Zasmidium syzygii isolated from banana leaves.</title>
        <authorList>
            <person name="van Westerhoven A.C."/>
            <person name="Mehrabi R."/>
            <person name="Talebi R."/>
            <person name="Steentjes M.B.F."/>
            <person name="Corcolon B."/>
            <person name="Chong P.A."/>
            <person name="Kema G.H.J."/>
            <person name="Seidl M.F."/>
        </authorList>
    </citation>
    <scope>NUCLEOTIDE SEQUENCE [LARGE SCALE GENOMIC DNA]</scope>
    <source>
        <strain evidence="2 3">P124</strain>
    </source>
</reference>
<proteinExistence type="inferred from homology"/>
<comment type="similarity">
    <text evidence="1">Belongs to the peptidase S58 family.</text>
</comment>
<name>A0ABR0EH40_ZASCE</name>
<accession>A0ABR0EH40</accession>
<comment type="caution">
    <text evidence="2">The sequence shown here is derived from an EMBL/GenBank/DDBJ whole genome shotgun (WGS) entry which is preliminary data.</text>
</comment>
<evidence type="ECO:0000256" key="1">
    <source>
        <dbReference type="ARBA" id="ARBA00007068"/>
    </source>
</evidence>
<evidence type="ECO:0000313" key="3">
    <source>
        <dbReference type="Proteomes" id="UP001305779"/>
    </source>
</evidence>
<dbReference type="PANTHER" id="PTHR36512">
    <property type="entry name" value="D-AMINOPEPTIDASE"/>
    <property type="match status" value="1"/>
</dbReference>
<dbReference type="InterPro" id="IPR016117">
    <property type="entry name" value="ArgJ-like_dom_sf"/>
</dbReference>
<dbReference type="CDD" id="cd02253">
    <property type="entry name" value="DmpA"/>
    <property type="match status" value="1"/>
</dbReference>
<organism evidence="2 3">
    <name type="scientific">Zasmidium cellare</name>
    <name type="common">Wine cellar mold</name>
    <name type="synonym">Racodium cellare</name>
    <dbReference type="NCBI Taxonomy" id="395010"/>
    <lineage>
        <taxon>Eukaryota</taxon>
        <taxon>Fungi</taxon>
        <taxon>Dikarya</taxon>
        <taxon>Ascomycota</taxon>
        <taxon>Pezizomycotina</taxon>
        <taxon>Dothideomycetes</taxon>
        <taxon>Dothideomycetidae</taxon>
        <taxon>Mycosphaerellales</taxon>
        <taxon>Mycosphaerellaceae</taxon>
        <taxon>Zasmidium</taxon>
    </lineage>
</organism>
<sequence>MKDSIQKVQDRSVNRMPSQRMRIRQLVPQLDLGPFKPGRLNYITDVPGVKVHTQEFHNDKGTVHTGVTCITPRDDWYHKACYASVFGFNGCGELTGSHWINESGLLHSPICITGSFNIGAAYQGIQQLTIKSVGEARPASHYDVLPVVGETYDGYLNDVTQFPVKPEHVIHGLQNVSSEHVREGNVGGGTGMMCHHFKGGTGSSSRLVESVDAKGQPKTYTIAALVQTNYGRKKHLRIGGVPVGKHLINAAADEVARDEARKDGSIIVVLATDAPLHPTQLQRIAKRATVGLARVGGHGFNSSGDIFLAFSTANEVPLRPNDTSSQQGQIYNPEVLSDFSIDGLFEAASDVTEESIYNALCMAETTTGTEGHRVEALPLDKVKAILEKHLWGISSNL</sequence>
<evidence type="ECO:0000313" key="2">
    <source>
        <dbReference type="EMBL" id="KAK4500837.1"/>
    </source>
</evidence>